<feature type="region of interest" description="Disordered" evidence="1">
    <location>
        <begin position="67"/>
        <end position="145"/>
    </location>
</feature>
<evidence type="ECO:0000256" key="1">
    <source>
        <dbReference type="SAM" id="MobiDB-lite"/>
    </source>
</evidence>
<dbReference type="Pfam" id="PF15718">
    <property type="entry name" value="MNR"/>
    <property type="match status" value="1"/>
</dbReference>
<sequence length="308" mass="34717">TVCASNRATCVGPPAPIVIERLLPLSEVRESVNSTRSSFSFTTVSEERLQVAVKLAKRDLRRRRLESLTKSATRPSQDASLFETSDVELKAKPKASSPKEEVTRHGTKQQKSQKHPISSMPRVGLSPPTRDPGPRQVEGGKHAPLSHEIRKLQNELEVYIQKVEELKIEEPLEPEAQSKLETRRQKQAARSARIIYVLQQQVKEIQEDIEKLRSQKTWDTKKSMAINRLAAAHRGALRALQVIIHQLSDLSHSKVPPHYKELGQLIRQLSLCSAKIEVDQGSAVPETALDILQKLEVRSIKCNQKMKH</sequence>
<proteinExistence type="predicted"/>
<dbReference type="PANTHER" id="PTHR15732">
    <property type="entry name" value="PROTEIN MOONRAKER"/>
    <property type="match status" value="1"/>
</dbReference>
<accession>A0A3B5B9J6</accession>
<dbReference type="PANTHER" id="PTHR15732:SF4">
    <property type="entry name" value="PROTEIN MOONRAKER"/>
    <property type="match status" value="1"/>
</dbReference>
<name>A0A3B5B9J6_9TELE</name>
<feature type="compositionally biased region" description="Polar residues" evidence="1">
    <location>
        <begin position="68"/>
        <end position="83"/>
    </location>
</feature>
<dbReference type="GO" id="GO:0034451">
    <property type="term" value="C:centriolar satellite"/>
    <property type="evidence" value="ECO:0007669"/>
    <property type="project" value="TreeGrafter"/>
</dbReference>
<organism evidence="2">
    <name type="scientific">Stegastes partitus</name>
    <name type="common">bicolor damselfish</name>
    <dbReference type="NCBI Taxonomy" id="144197"/>
    <lineage>
        <taxon>Eukaryota</taxon>
        <taxon>Metazoa</taxon>
        <taxon>Chordata</taxon>
        <taxon>Craniata</taxon>
        <taxon>Vertebrata</taxon>
        <taxon>Euteleostomi</taxon>
        <taxon>Actinopterygii</taxon>
        <taxon>Neopterygii</taxon>
        <taxon>Teleostei</taxon>
        <taxon>Neoteleostei</taxon>
        <taxon>Acanthomorphata</taxon>
        <taxon>Ovalentaria</taxon>
        <taxon>Pomacentridae</taxon>
        <taxon>Stegastes</taxon>
    </lineage>
</organism>
<evidence type="ECO:0000313" key="2">
    <source>
        <dbReference type="Ensembl" id="ENSSPAP00000029571.1"/>
    </source>
</evidence>
<feature type="compositionally biased region" description="Basic residues" evidence="1">
    <location>
        <begin position="105"/>
        <end position="114"/>
    </location>
</feature>
<dbReference type="AlphaFoldDB" id="A0A3B5B9J6"/>
<feature type="compositionally biased region" description="Basic and acidic residues" evidence="1">
    <location>
        <begin position="87"/>
        <end position="104"/>
    </location>
</feature>
<dbReference type="GO" id="GO:0071539">
    <property type="term" value="P:protein localization to centrosome"/>
    <property type="evidence" value="ECO:0007669"/>
    <property type="project" value="TreeGrafter"/>
</dbReference>
<dbReference type="Ensembl" id="ENSSPAT00000030043.1">
    <property type="protein sequence ID" value="ENSSPAP00000029571.1"/>
    <property type="gene ID" value="ENSSPAG00000022223.1"/>
</dbReference>
<reference evidence="2" key="1">
    <citation type="submission" date="2023-09" db="UniProtKB">
        <authorList>
            <consortium name="Ensembl"/>
        </authorList>
    </citation>
    <scope>IDENTIFICATION</scope>
</reference>
<dbReference type="GO" id="GO:0007099">
    <property type="term" value="P:centriole replication"/>
    <property type="evidence" value="ECO:0007669"/>
    <property type="project" value="InterPro"/>
</dbReference>
<dbReference type="STRING" id="144197.ENSSPAP00000029571"/>
<protein>
    <submittedName>
        <fullName evidence="2">Uncharacterized protein</fullName>
    </submittedName>
</protein>
<dbReference type="InterPro" id="IPR031447">
    <property type="entry name" value="MNR"/>
</dbReference>
<dbReference type="GeneTree" id="ENSGT00390000009714"/>